<dbReference type="EMBL" id="DS469609">
    <property type="protein sequence ID" value="EDO39284.1"/>
    <property type="molecule type" value="Genomic_DNA"/>
</dbReference>
<dbReference type="InterPro" id="IPR008551">
    <property type="entry name" value="TANGO2"/>
</dbReference>
<dbReference type="InParanoid" id="A7SAI6"/>
<dbReference type="GO" id="GO:0007030">
    <property type="term" value="P:Golgi organization"/>
    <property type="evidence" value="ECO:0000318"/>
    <property type="project" value="GO_Central"/>
</dbReference>
<dbReference type="PANTHER" id="PTHR17985:SF8">
    <property type="entry name" value="TRANSPORT AND GOLGI ORGANIZATION PROTEIN 2 HOMOLOG"/>
    <property type="match status" value="1"/>
</dbReference>
<accession>A7SAI6</accession>
<dbReference type="GO" id="GO:0009306">
    <property type="term" value="P:protein secretion"/>
    <property type="evidence" value="ECO:0000318"/>
    <property type="project" value="GO_Central"/>
</dbReference>
<sequence length="290" mass="33055">MCIVFLSFNDDPSPGGYKLILAANRDEFYKRPTAPADFWEQHPNIIGGLDLLSGKEGGTWLGFTKSGRFGCLTNYRQSLENYASHKDAIGRGFLVSDFLKDDISTSDYLRNIQQNGSKYNGFNLLVGELCSDSESKIEWYCNCEDKQIKTLSSGNYALCNRTLNFPWPKVVHGQKRFEDILQKSMDKQALLDGLLGLLQENQRYFPGEDDSNYCTLLDKELDQDYKDACRSIFVQHNEIGYGTRTHTVILVDEAGHVTYMEKTMDSDQSDVKPSNRTWTENTFEFDLLTT</sequence>
<protein>
    <recommendedName>
        <fullName evidence="3">Transport and Golgi organization protein 2 homolog</fullName>
    </recommendedName>
</protein>
<dbReference type="Proteomes" id="UP000001593">
    <property type="component" value="Unassembled WGS sequence"/>
</dbReference>
<dbReference type="HOGENOM" id="CLU_047037_1_1_1"/>
<organism evidence="1 2">
    <name type="scientific">Nematostella vectensis</name>
    <name type="common">Starlet sea anemone</name>
    <dbReference type="NCBI Taxonomy" id="45351"/>
    <lineage>
        <taxon>Eukaryota</taxon>
        <taxon>Metazoa</taxon>
        <taxon>Cnidaria</taxon>
        <taxon>Anthozoa</taxon>
        <taxon>Hexacorallia</taxon>
        <taxon>Actiniaria</taxon>
        <taxon>Edwardsiidae</taxon>
        <taxon>Nematostella</taxon>
    </lineage>
</organism>
<dbReference type="Pfam" id="PF05742">
    <property type="entry name" value="TANGO2"/>
    <property type="match status" value="1"/>
</dbReference>
<evidence type="ECO:0000313" key="2">
    <source>
        <dbReference type="Proteomes" id="UP000001593"/>
    </source>
</evidence>
<name>A7SAI6_NEMVE</name>
<evidence type="ECO:0008006" key="3">
    <source>
        <dbReference type="Google" id="ProtNLM"/>
    </source>
</evidence>
<dbReference type="PhylomeDB" id="A7SAI6"/>
<dbReference type="eggNOG" id="KOG2342">
    <property type="taxonomic scope" value="Eukaryota"/>
</dbReference>
<evidence type="ECO:0000313" key="1">
    <source>
        <dbReference type="EMBL" id="EDO39284.1"/>
    </source>
</evidence>
<dbReference type="PANTHER" id="PTHR17985">
    <property type="entry name" value="SER/THR-RICH PROTEIN T10 IN DGCR REGION"/>
    <property type="match status" value="1"/>
</dbReference>
<keyword evidence="2" id="KW-1185">Reference proteome</keyword>
<dbReference type="STRING" id="45351.A7SAI6"/>
<reference evidence="1 2" key="1">
    <citation type="journal article" date="2007" name="Science">
        <title>Sea anemone genome reveals ancestral eumetazoan gene repertoire and genomic organization.</title>
        <authorList>
            <person name="Putnam N.H."/>
            <person name="Srivastava M."/>
            <person name="Hellsten U."/>
            <person name="Dirks B."/>
            <person name="Chapman J."/>
            <person name="Salamov A."/>
            <person name="Terry A."/>
            <person name="Shapiro H."/>
            <person name="Lindquist E."/>
            <person name="Kapitonov V.V."/>
            <person name="Jurka J."/>
            <person name="Genikhovich G."/>
            <person name="Grigoriev I.V."/>
            <person name="Lucas S.M."/>
            <person name="Steele R.E."/>
            <person name="Finnerty J.R."/>
            <person name="Technau U."/>
            <person name="Martindale M.Q."/>
            <person name="Rokhsar D.S."/>
        </authorList>
    </citation>
    <scope>NUCLEOTIDE SEQUENCE [LARGE SCALE GENOMIC DNA]</scope>
    <source>
        <strain evidence="2">CH2 X CH6</strain>
    </source>
</reference>
<dbReference type="OMA" id="RIFHFEL"/>
<dbReference type="AlphaFoldDB" id="A7SAI6"/>
<dbReference type="GO" id="GO:0005794">
    <property type="term" value="C:Golgi apparatus"/>
    <property type="evidence" value="ECO:0000318"/>
    <property type="project" value="GO_Central"/>
</dbReference>
<gene>
    <name evidence="1" type="ORF">NEMVEDRAFT_v1g243974</name>
</gene>
<proteinExistence type="predicted"/>